<organism evidence="1 2">
    <name type="scientific">uncultured phage cr3_1</name>
    <dbReference type="NCBI Taxonomy" id="2772065"/>
    <lineage>
        <taxon>Viruses</taxon>
        <taxon>Duplodnaviria</taxon>
        <taxon>Heunggongvirae</taxon>
        <taxon>Uroviricota</taxon>
        <taxon>Caudoviricetes</taxon>
        <taxon>Crassvirales</taxon>
        <taxon>Intestiviridae</taxon>
        <taxon>Crudevirinae</taxon>
        <taxon>Diorhovirus</taxon>
        <taxon>Diorhovirus intestinalis</taxon>
    </lineage>
</organism>
<evidence type="ECO:0000313" key="2">
    <source>
        <dbReference type="Proteomes" id="UP000594037"/>
    </source>
</evidence>
<reference evidence="1 2" key="1">
    <citation type="submission" date="2020-07" db="EMBL/GenBank/DDBJ databases">
        <title>Taxonomic proposal: Crassvirales, a new order of highly abundant and diverse bacterial viruses.</title>
        <authorList>
            <person name="Shkoporov A.N."/>
            <person name="Stockdale S.R."/>
            <person name="Guerin E."/>
            <person name="Ross R.P."/>
            <person name="Hill C."/>
        </authorList>
    </citation>
    <scope>NUCLEOTIDE SEQUENCE [LARGE SCALE GENOMIC DNA]</scope>
</reference>
<dbReference type="RefSeq" id="YP_010110738.1">
    <property type="nucleotide sequence ID" value="NC_055874.1"/>
</dbReference>
<proteinExistence type="predicted"/>
<dbReference type="KEGG" id="vg:65129058"/>
<dbReference type="Proteomes" id="UP000594037">
    <property type="component" value="Segment"/>
</dbReference>
<protein>
    <submittedName>
        <fullName evidence="1">Uncharacterized protein</fullName>
    </submittedName>
</protein>
<name>A0A7M1RZZ9_9CAUD</name>
<evidence type="ECO:0000313" key="1">
    <source>
        <dbReference type="EMBL" id="QOR58580.1"/>
    </source>
</evidence>
<accession>A0A7M1RZZ9</accession>
<dbReference type="EMBL" id="MT774381">
    <property type="protein sequence ID" value="QOR58580.1"/>
    <property type="molecule type" value="Genomic_DNA"/>
</dbReference>
<sequence length="4245" mass="488225">MSCIEFGLNLSPKIAAHIDDVAQGDFKKARIMAMFLDNNQEFLDYIKKDEIANKEYEEKGLDGINGNTLKRLLRNFYNIKFPSVSNYVSGKAGTPLYGFSDSYAAVTARNYVADIISDLVRNGNIEFRSRSDFYVPIRTDLTKKYQAMVIDIVNSPAYASKRDGYIKRRAELIDDARNITKTAEERNKSKMLLFALDYSLIRHYGELRQKNFAQLIRNIRANDQDFMDYVFNASKLDGVVNKSVFDGTENYDEVIASDEEDLQLVNSDSDAVDNMMREFGRDNAIKGSFDKIVSDDVKYLFNSIVNLESADSRIIDTNNPLGVPTRMNYREVMQTLINKADKSSIDNFIESIKDIAYKDRSKAGLINLYDILKNNSNLANKIYTQLNKPKIKKAIISVAGNEINIDQSNRVVNPETSVFYDSYNRLKFTIQDESLQYHISMISSALYNIDGAKKAKKGIAYDNNLASANEKIKNVFAIYLPNISQQDIDSYLNYGNKIDNYRNLVNYLTDLLQQGEDVVQRYDEARANSFKNKSEAPTIDEYFSGNFSNALDKIVKALTPFIDVKNELNSRNAEGNIGSDVINASWITSIVERIQYGNKEDSFAGLRTLGEFYIKSPATHSNHILFDQFDEAGNQLSYGMFRKTGDSTFVINDYAKDILDAYLYAGMQNNDTGKASSYASMSTADYLVAMLTAFTQPISRYDEKSRPFSVAGYIARTPSDAPKNYIFRAPKYSISDLLQVDDESFNKYKKKFYDKNVTYNVKLDTKNTNNVKSDVLIDLITDSPNEIQNNNYKVIKLDNNAVEIKFTYTDSTTGHSATVKFKGTRTATGKFINVVRTGIESNGTQLPIDITTEIDNRLLEYGIREGIVNRNVNRNSAYYKLVYNQLTAEMEAGFKALSVLSNFERRNGKTYANFNKDIMQLSDRYYRKGDTIFDDNGELVGNAFKYYKLYATTDFDINTLLSNDKRFAFLYGGTEVNSIYSFDEASGTYKLNLIDEHRAALEDIVDQWMKHVSNQALNYVRPISNIVNNKFNDRQIEDLIFNQSLAYMAFDDIFEGNAKYYKDPQDLFKRNKEIQAGGEIYGSNNFDRAIGDSISITGKIQFPRKGNTAEADVLTLRNGFKAITIKNTVRPSKRIGDMRKYLERIFMTDAKTDEEKAAALQRIQNIIDGFADKTTANDAQSYITIDEFIRRRILDGTYDKYENLIKQLVDPNIKPEDINYNNVAGLIQVQKNFYYDQIFDPVDGLIKPRQIKNAEFVLIPKLLPEDSSLRELYDMMVDNDIDQINTVETDKAAKRNVLEYWDNDGNVTDENKEKFANALKNGYGIENYYYNHLYKQQEVPDHMRDAKNKLAVQISKKIFDNVNTGSQQTKDAFNKFQKAYVAKIKRSFDKTIRNLGLEMNPNGSVKAKHGVVNVENIYRRAREEAQRLGVDSNFLEYLSTDKMGSPLMPNWMNNVSIKLENIAQAIFNRGITRQMLPGWHAAQVTNVGYSDDLAYHPAVIKDGEVIQEAYMEVRLPRWSKLIPESMRADELPEDLQFQIAYRIPTEGKQSVIVIKVKEFLPEAYGSTIVVPDEWVTQTGSDFDIDSVYGIGYNIAKRTKSGELFKIEYNDKTDEENTKLRYKLYKLNESGTENLTYEEFKTWSIEEQNTTAALENQMVDALKTIMSDDSSMEEHLGRSKYDDLRDAANKVNKLIAGRNNIIDSPYNPLSQIENRAKAQEGAILKAFSVNRDTFNSICNVGEVYLNADDAVTVVYPKNNNYDLSVIESAYDGVKNTKDGYVVKHNRFANSKNNRNIVGQLITAYSSQSTAHILDAVKVGALFNENKFTFGVLKTLIDLGTDYYTAELFIAQPGVSAIVEAYNSLESQVVTSYGSEINTALKNVAIQFGVKLADGSTINKYTPTPMVIEALNKVSDIKIPMTSGEFVKYKVVLNQQTLENNLKSEPTLSSVIKNILDFNKLYTTTRKVEANMQCCNPDKFGAKQSIKSTRDVLDRVAEYREKLTNGDILTVRDGRNLIDALYPLDSKGNIDVDNSFYPYIAAFMRYATKTSVEVNKLVFALESDYVSEIIKALENSIHTKLTANQYRELQQYAVNFVCNMCEAINEPITLNEFNQFVVNSKRIEEDGKLLRNRWDREQLRIRGLIAYETANETNFNFVEPTQDDIDRFTKLTPVQKVMAIQTAFARDQGVFEHIKVNTSNTAEIKSKGISGQYMYFNDQAENIENIFTKFNQAAYSKNPLIRLAAYDLMKYSFVVEGFKFKKSSISKIITAQFLKQSLAQKGTNIVGQATKHFATTFDLATFLKGDNQSYDMFEKFVRQNPNVIKLVTIPKRDTRFNKLFNNGIIEVPFNELGYEFLDYTGYATVKDIEDAKTQSLEPSDASNSEKEYIDVQKYIRIQRTMPNGSKSTILYKSLYKPGVGLFYYPLNLLDANEINDVSVNPKNNKYYIPAYYEGLIEEAAKNYTSVTQFLIENPKYLTVDNLREYVAGRIVQPKSGTAVTDTNAFVKRLGTQDKYNFVNRVLREFTDIKDNTTVKIIPTMNTEVRRMLPNVGDVTIQDLGVSSTGEQELFSVKRIGRRKALSRAFINRTPTNIKKLNAVEKAIYDEFSPISQFAPTLYEVKRSSPVEEHLGQPEVFATTTEIPLNDANSEVNKLNEIDRIALRVYNDIKRKARKNPKFERVLDIFKSHGIEDFTTQSIAENTNVIFARAANLYRDLGNYINSEINNFQDTGLSIDNPELYERAAEDKELLQDLVSFLLEARTIGKSFDPIFRYDVTSLDSATARNLDTIKKSINSIRNNIKVVTAMKNVFDITFAQFSRNPVIKEGLVNLRDQFGDADWFDSVFSDIHELNNSQIQVVLRFVEAQVEKVRMKDIPESVKAVRTKIADIIAKDPNFNWNNVRRNNKFVTPYNEKFIEDKLKYNNAVKEARDTYGEYSVEYYKKLLEKDKWYNDNVEQKIQKDYYTRKNAYLTNVLKYAPDHFVRYKYIMHELYGTGNFNRADLSDEQLKRRHELVKELRLLRSDVYEDGTMKSMEDLHKSSVLNTYIKSMRNLNEEYFEKEIVEGFEENLEYYLDIIKRYEANHPYETLDERLKDDNYLDAYNWLKANTIRRVDTELRDQISQAFKDLGANYEFKNAYKWYLDKHPEIIDADGIVDGTKIPQTVIEQLKKDFERRYAMDSDNPHVAATIREVPADRKQVNAKFWADLGTRQANAYDEILDKYNQEINSILEKAVDDQGHISSKKLFDLGKDTVQRLAELYDLSNARKELLKDESDKGWRKKFANAVTFKHNTEAFNREYNWALTNLTGDNLILWSQIFAKWEKGTLKTDKENQLLPGDNVFGYFEPKDEKYVNNKRAEAIKFIQDNIEFVPTEYYTKAMNLARKEGRWEEWFRENHVFNPYTGKYEPLTIWTNLNVKDDPNGTSRYKYDAIGDNVTSEVKENKKNDKYDKHSYNYNGNPAYASNIKQSPAEKEMVNYLQSVMRAYSGNDRMLSWVGKDNIPRLRLKDISPKEIGKELLGAAGFSANARSMKWKDEVGYEYDVPADFDMFAELKGKGTKNLINIRPQLSDETDAEYKEYVELTNKQNEEIKKENARIDMELANDNMSDVMETFVARAIEYNAKEAIKPYLYLLLQDLKDNQAYKTAPLSGQLREDKSNSVEGYTEYKKEEQRKNIELVETYINRFIYGEFKSGNRTLTKVADIFQNLTSAKYMIFNHTGGVANVLTGWTNIFGESFAKEFFDNGDWARAHKDYLGSIHYILAGLYDDGHRNLIDGIIKSMNVVNLDEMLERRSGENWEQWIQRARNFLYSMQSSGEHYMQNTAMIAMMYSHKLYQDDKGKWTVGSFAHYAWHKDKAILRRLVADNPVLLRDYNQFAESIDNDIKNAKDYAQFTKDFNVEFLQMYGDKEITRKYIEERDKELKKAKEEFNTFENVKDQFIYDNGVVVVKPDSHLTSDELAKFKIAVISVNKKIHGVYDKIGAANIEKHWWGSVVMQYHKHMYPGIMKRWRRRGYYNEFRGSVERGSYVSLASLLSTEFRNTIKKAKELHGDDTQAVIMESIKNIARAMINTITNLRLNYQTLPEWEKANIRRIKGDLGGIMAGMVGLIALGLLTGGDDDDELYDTTWYNFMLYTADRWITESNSYTPWGLVTEGKTLWSSPVAAFKAPEDLLKLLNLSMQALFDDDFNPEYTTGRYKGENKFTRLIIGNIPLMRNINRLEQLEKNNQYYRLDDNSMRNSIVDNIVDWYNK</sequence>
<dbReference type="GeneID" id="65129058"/>
<keyword evidence="2" id="KW-1185">Reference proteome</keyword>